<sequence>MIINTEYLSFKDGLQFKSLKVIANVFQDGTETVVNKTIAIPIVPKEKLFRFIFLNSDGNGDHYKPGIPYSTVLQVLNFDDTVAAWVNVEICIDETECSTFLSDRNGMINITLNTINDDKKAFRI</sequence>
<dbReference type="AlphaFoldDB" id="A0A087T4P9"/>
<dbReference type="InterPro" id="IPR040839">
    <property type="entry name" value="MG4"/>
</dbReference>
<name>A0A087T4P9_STEMI</name>
<protein>
    <recommendedName>
        <fullName evidence="1">Macroglobulin domain-containing protein</fullName>
    </recommendedName>
</protein>
<dbReference type="Gene3D" id="2.60.40.10">
    <property type="entry name" value="Immunoglobulins"/>
    <property type="match status" value="1"/>
</dbReference>
<reference evidence="2 3" key="1">
    <citation type="submission" date="2013-11" db="EMBL/GenBank/DDBJ databases">
        <title>Genome sequencing of Stegodyphus mimosarum.</title>
        <authorList>
            <person name="Bechsgaard J."/>
        </authorList>
    </citation>
    <scope>NUCLEOTIDE SEQUENCE [LARGE SCALE GENOMIC DNA]</scope>
</reference>
<evidence type="ECO:0000313" key="3">
    <source>
        <dbReference type="Proteomes" id="UP000054359"/>
    </source>
</evidence>
<accession>A0A087T4P9</accession>
<gene>
    <name evidence="2" type="ORF">X975_19309</name>
</gene>
<dbReference type="InterPro" id="IPR013783">
    <property type="entry name" value="Ig-like_fold"/>
</dbReference>
<dbReference type="Pfam" id="PF17789">
    <property type="entry name" value="MG4"/>
    <property type="match status" value="1"/>
</dbReference>
<dbReference type="Proteomes" id="UP000054359">
    <property type="component" value="Unassembled WGS sequence"/>
</dbReference>
<organism evidence="2 3">
    <name type="scientific">Stegodyphus mimosarum</name>
    <name type="common">African social velvet spider</name>
    <dbReference type="NCBI Taxonomy" id="407821"/>
    <lineage>
        <taxon>Eukaryota</taxon>
        <taxon>Metazoa</taxon>
        <taxon>Ecdysozoa</taxon>
        <taxon>Arthropoda</taxon>
        <taxon>Chelicerata</taxon>
        <taxon>Arachnida</taxon>
        <taxon>Araneae</taxon>
        <taxon>Araneomorphae</taxon>
        <taxon>Entelegynae</taxon>
        <taxon>Eresoidea</taxon>
        <taxon>Eresidae</taxon>
        <taxon>Stegodyphus</taxon>
    </lineage>
</organism>
<evidence type="ECO:0000313" key="2">
    <source>
        <dbReference type="EMBL" id="KFM60088.1"/>
    </source>
</evidence>
<dbReference type="EMBL" id="KK113390">
    <property type="protein sequence ID" value="KFM60088.1"/>
    <property type="molecule type" value="Genomic_DNA"/>
</dbReference>
<feature type="domain" description="Macroglobulin" evidence="1">
    <location>
        <begin position="61"/>
        <end position="120"/>
    </location>
</feature>
<feature type="non-terminal residue" evidence="2">
    <location>
        <position position="124"/>
    </location>
</feature>
<keyword evidence="3" id="KW-1185">Reference proteome</keyword>
<proteinExistence type="predicted"/>
<evidence type="ECO:0000259" key="1">
    <source>
        <dbReference type="Pfam" id="PF17789"/>
    </source>
</evidence>